<protein>
    <recommendedName>
        <fullName evidence="2">HTH crp-type domain-containing protein</fullName>
    </recommendedName>
</protein>
<sequence length="126" mass="14457">MPESYKEDARPAQQWYWDDWFAAFDARLCSLAARGLWIDMLGIMWKAEIRGTLTVNGKQADNKTLAKIIGAHVSEIRPLLKELEMNNVFSRLDDGTIICRRLFRESGRKEEISKIRSKAGKKGAKK</sequence>
<feature type="non-terminal residue" evidence="1">
    <location>
        <position position="126"/>
    </location>
</feature>
<name>X1UVB9_9ZZZZ</name>
<proteinExistence type="predicted"/>
<comment type="caution">
    <text evidence="1">The sequence shown here is derived from an EMBL/GenBank/DDBJ whole genome shotgun (WGS) entry which is preliminary data.</text>
</comment>
<dbReference type="EMBL" id="BARW01034543">
    <property type="protein sequence ID" value="GAJ07527.1"/>
    <property type="molecule type" value="Genomic_DNA"/>
</dbReference>
<reference evidence="1" key="1">
    <citation type="journal article" date="2014" name="Front. Microbiol.">
        <title>High frequency of phylogenetically diverse reductive dehalogenase-homologous genes in deep subseafloor sedimentary metagenomes.</title>
        <authorList>
            <person name="Kawai M."/>
            <person name="Futagami T."/>
            <person name="Toyoda A."/>
            <person name="Takaki Y."/>
            <person name="Nishi S."/>
            <person name="Hori S."/>
            <person name="Arai W."/>
            <person name="Tsubouchi T."/>
            <person name="Morono Y."/>
            <person name="Uchiyama I."/>
            <person name="Ito T."/>
            <person name="Fujiyama A."/>
            <person name="Inagaki F."/>
            <person name="Takami H."/>
        </authorList>
    </citation>
    <scope>NUCLEOTIDE SEQUENCE</scope>
    <source>
        <strain evidence="1">Expedition CK06-06</strain>
    </source>
</reference>
<evidence type="ECO:0008006" key="2">
    <source>
        <dbReference type="Google" id="ProtNLM"/>
    </source>
</evidence>
<evidence type="ECO:0000313" key="1">
    <source>
        <dbReference type="EMBL" id="GAJ07527.1"/>
    </source>
</evidence>
<accession>X1UVB9</accession>
<dbReference type="AlphaFoldDB" id="X1UVB9"/>
<organism evidence="1">
    <name type="scientific">marine sediment metagenome</name>
    <dbReference type="NCBI Taxonomy" id="412755"/>
    <lineage>
        <taxon>unclassified sequences</taxon>
        <taxon>metagenomes</taxon>
        <taxon>ecological metagenomes</taxon>
    </lineage>
</organism>
<gene>
    <name evidence="1" type="ORF">S12H4_54110</name>
</gene>